<dbReference type="PANTHER" id="PTHR33070:SF116">
    <property type="entry name" value="DUF241 DOMAIN PROTEIN"/>
    <property type="match status" value="1"/>
</dbReference>
<accession>A0A803MAR8</accession>
<reference evidence="1" key="1">
    <citation type="journal article" date="2017" name="Nature">
        <title>The genome of Chenopodium quinoa.</title>
        <authorList>
            <person name="Jarvis D.E."/>
            <person name="Ho Y.S."/>
            <person name="Lightfoot D.J."/>
            <person name="Schmoeckel S.M."/>
            <person name="Li B."/>
            <person name="Borm T.J.A."/>
            <person name="Ohyanagi H."/>
            <person name="Mineta K."/>
            <person name="Michell C.T."/>
            <person name="Saber N."/>
            <person name="Kharbatia N.M."/>
            <person name="Rupper R.R."/>
            <person name="Sharp A.R."/>
            <person name="Dally N."/>
            <person name="Boughton B.A."/>
            <person name="Woo Y.H."/>
            <person name="Gao G."/>
            <person name="Schijlen E.G.W.M."/>
            <person name="Guo X."/>
            <person name="Momin A.A."/>
            <person name="Negrao S."/>
            <person name="Al-Babili S."/>
            <person name="Gehring C."/>
            <person name="Roessner U."/>
            <person name="Jung C."/>
            <person name="Murphy K."/>
            <person name="Arold S.T."/>
            <person name="Gojobori T."/>
            <person name="van der Linden C.G."/>
            <person name="van Loo E.N."/>
            <person name="Jellen E.N."/>
            <person name="Maughan P.J."/>
            <person name="Tester M."/>
        </authorList>
    </citation>
    <scope>NUCLEOTIDE SEQUENCE [LARGE SCALE GENOMIC DNA]</scope>
    <source>
        <strain evidence="1">cv. PI 614886</strain>
    </source>
</reference>
<evidence type="ECO:0000313" key="2">
    <source>
        <dbReference type="Proteomes" id="UP000596660"/>
    </source>
</evidence>
<name>A0A803MAR8_CHEQI</name>
<dbReference type="Proteomes" id="UP000596660">
    <property type="component" value="Unplaced"/>
</dbReference>
<organism evidence="1 2">
    <name type="scientific">Chenopodium quinoa</name>
    <name type="common">Quinoa</name>
    <dbReference type="NCBI Taxonomy" id="63459"/>
    <lineage>
        <taxon>Eukaryota</taxon>
        <taxon>Viridiplantae</taxon>
        <taxon>Streptophyta</taxon>
        <taxon>Embryophyta</taxon>
        <taxon>Tracheophyta</taxon>
        <taxon>Spermatophyta</taxon>
        <taxon>Magnoliopsida</taxon>
        <taxon>eudicotyledons</taxon>
        <taxon>Gunneridae</taxon>
        <taxon>Pentapetalae</taxon>
        <taxon>Caryophyllales</taxon>
        <taxon>Chenopodiaceae</taxon>
        <taxon>Chenopodioideae</taxon>
        <taxon>Atripliceae</taxon>
        <taxon>Chenopodium</taxon>
    </lineage>
</organism>
<reference evidence="1" key="2">
    <citation type="submission" date="2021-03" db="UniProtKB">
        <authorList>
            <consortium name="EnsemblPlants"/>
        </authorList>
    </citation>
    <scope>IDENTIFICATION</scope>
</reference>
<dbReference type="AlphaFoldDB" id="A0A803MAR8"/>
<dbReference type="InterPro" id="IPR004320">
    <property type="entry name" value="BPS1_pln"/>
</dbReference>
<proteinExistence type="predicted"/>
<dbReference type="Pfam" id="PF03087">
    <property type="entry name" value="BPS1"/>
    <property type="match status" value="1"/>
</dbReference>
<dbReference type="Gramene" id="AUR62026185-RA">
    <property type="protein sequence ID" value="AUR62026185-RA:cds"/>
    <property type="gene ID" value="AUR62026185"/>
</dbReference>
<dbReference type="EnsemblPlants" id="AUR62026185-RA">
    <property type="protein sequence ID" value="AUR62026185-RA:cds"/>
    <property type="gene ID" value="AUR62026185"/>
</dbReference>
<sequence>MEEELNKLRNLEFSSSNSLAPNKLGLAISGLAELYKSIGDLLKLPQTQNALAKHDDSSWVDELLEESVSFLDVCEHTRENLFLLRESIGKLQSSFRRRNNGGEVDIDDDVTKYVSFVKNLKRDMGKSLVFLKQIDIKLSESLLFNKVNNDQHIVAVVRVLRESSLMCSIIFKLILGYFSGTALQPKASKWSLVLKVVHNKGHVGDDLNDLEDAEIALNSLIVRKLSKQVSTDVNLLTINDVFPFIDSKSSNIVPASIVPTNVEVDADFEEYIIPKNIIPHQDVTIQGSEEVVVGEEENIGMDEKNAPRHVGEGVEVGALGKQGMGVVVIHDTTAQPAGTALSTGQSQAAQ</sequence>
<dbReference type="GO" id="GO:0048367">
    <property type="term" value="P:shoot system development"/>
    <property type="evidence" value="ECO:0007669"/>
    <property type="project" value="InterPro"/>
</dbReference>
<protein>
    <submittedName>
        <fullName evidence="1">Uncharacterized protein</fullName>
    </submittedName>
</protein>
<keyword evidence="2" id="KW-1185">Reference proteome</keyword>
<dbReference type="PANTHER" id="PTHR33070">
    <property type="entry name" value="OS06G0725500 PROTEIN"/>
    <property type="match status" value="1"/>
</dbReference>
<dbReference type="GO" id="GO:0048364">
    <property type="term" value="P:root development"/>
    <property type="evidence" value="ECO:0007669"/>
    <property type="project" value="InterPro"/>
</dbReference>
<evidence type="ECO:0000313" key="1">
    <source>
        <dbReference type="EnsemblPlants" id="AUR62026185-RA:cds"/>
    </source>
</evidence>